<sequence length="679" mass="77512">MPVLAISELLNPVDAKLSTSSTGSHAPDSLPSDVTLFKIEHNVRINQRTLASTVYHHKSKDVIEYPEMTPNSLTSIAYILHMESTDKLYNPARNFAYSAGKPSGQSKGHFTKVLLDQDGQPVLCLVDYSTCRGIHVCPFVSPHIKETSHTRASRAALQLQLDQAHRDRPDFTPEEEVLNKTIAWFRFITDNGCGYNLQEATLYSEKERFVKAEIQLTPTKVKCGQKTKQTCQGRIVIRQMLDKQYICCEHYSCTSCKHFVLYPDRGGGYNFEYLCALLWNDESAIKNIELGAYKNGYGPLASCTTVHNFSSQKVNCVVNHVKQLCPDEEEPTLTHIHPSLANLDHIASYIHTEIKARLPKGTGWDGVLHMKSKQDEEGSTPYIREMKQISWQRLKDGGDDSEDEDGPLKGLDDDCFKLIVCMLPQCSEDYLKAKYVQSDISFKHVPGWKEFELVSVDHETSQVVVICRAFMNSQSTHAHQLLFVTIRSVVHQDTQRDIEYRHLYSSSLDDHRGILHWAADQDCRQAKGLGFHLQDVARELAYDCKDLHEMGHSVSSLGPYEHIHRLYRVAQKTGVKAAYRPTTTVISVIRKYKRTVIQRTCKFNMADRHINEQNEWLRKSWERYQNTVHKLAAKPSDLKAISSHEKQKQAYEKQKQKSLDMEKRLRGQSSGRVKLVFPV</sequence>
<keyword evidence="3" id="KW-1185">Reference proteome</keyword>
<reference evidence="3" key="1">
    <citation type="journal article" date="2017" name="Nat. Ecol. Evol.">
        <title>Genome expansion and lineage-specific genetic innovations in the forest pathogenic fungi Armillaria.</title>
        <authorList>
            <person name="Sipos G."/>
            <person name="Prasanna A.N."/>
            <person name="Walter M.C."/>
            <person name="O'Connor E."/>
            <person name="Balint B."/>
            <person name="Krizsan K."/>
            <person name="Kiss B."/>
            <person name="Hess J."/>
            <person name="Varga T."/>
            <person name="Slot J."/>
            <person name="Riley R."/>
            <person name="Boka B."/>
            <person name="Rigling D."/>
            <person name="Barry K."/>
            <person name="Lee J."/>
            <person name="Mihaltcheva S."/>
            <person name="LaButti K."/>
            <person name="Lipzen A."/>
            <person name="Waldron R."/>
            <person name="Moloney N.M."/>
            <person name="Sperisen C."/>
            <person name="Kredics L."/>
            <person name="Vagvoelgyi C."/>
            <person name="Patrignani A."/>
            <person name="Fitzpatrick D."/>
            <person name="Nagy I."/>
            <person name="Doyle S."/>
            <person name="Anderson J.B."/>
            <person name="Grigoriev I.V."/>
            <person name="Gueldener U."/>
            <person name="Muensterkoetter M."/>
            <person name="Nagy L.G."/>
        </authorList>
    </citation>
    <scope>NUCLEOTIDE SEQUENCE [LARGE SCALE GENOMIC DNA]</scope>
    <source>
        <strain evidence="3">C18/9</strain>
    </source>
</reference>
<dbReference type="AlphaFoldDB" id="A0A284S8B5"/>
<evidence type="ECO:0000313" key="2">
    <source>
        <dbReference type="EMBL" id="SJL17244.1"/>
    </source>
</evidence>
<dbReference type="EMBL" id="FUEG01000042">
    <property type="protein sequence ID" value="SJL17244.1"/>
    <property type="molecule type" value="Genomic_DNA"/>
</dbReference>
<feature type="region of interest" description="Disordered" evidence="1">
    <location>
        <begin position="642"/>
        <end position="672"/>
    </location>
</feature>
<name>A0A284S8B5_ARMOS</name>
<dbReference type="OMA" id="GMHEANC"/>
<gene>
    <name evidence="2" type="ORF">ARMOST_20790</name>
</gene>
<feature type="compositionally biased region" description="Basic and acidic residues" evidence="1">
    <location>
        <begin position="642"/>
        <end position="665"/>
    </location>
</feature>
<protein>
    <submittedName>
        <fullName evidence="2">Uncharacterized protein</fullName>
    </submittedName>
</protein>
<dbReference type="Proteomes" id="UP000219338">
    <property type="component" value="Unassembled WGS sequence"/>
</dbReference>
<organism evidence="2 3">
    <name type="scientific">Armillaria ostoyae</name>
    <name type="common">Armillaria root rot fungus</name>
    <dbReference type="NCBI Taxonomy" id="47428"/>
    <lineage>
        <taxon>Eukaryota</taxon>
        <taxon>Fungi</taxon>
        <taxon>Dikarya</taxon>
        <taxon>Basidiomycota</taxon>
        <taxon>Agaricomycotina</taxon>
        <taxon>Agaricomycetes</taxon>
        <taxon>Agaricomycetidae</taxon>
        <taxon>Agaricales</taxon>
        <taxon>Marasmiineae</taxon>
        <taxon>Physalacriaceae</taxon>
        <taxon>Armillaria</taxon>
    </lineage>
</organism>
<dbReference type="OrthoDB" id="3268409at2759"/>
<evidence type="ECO:0000313" key="3">
    <source>
        <dbReference type="Proteomes" id="UP000219338"/>
    </source>
</evidence>
<evidence type="ECO:0000256" key="1">
    <source>
        <dbReference type="SAM" id="MobiDB-lite"/>
    </source>
</evidence>
<proteinExistence type="predicted"/>
<accession>A0A284S8B5</accession>